<feature type="region of interest" description="Disordered" evidence="1">
    <location>
        <begin position="289"/>
        <end position="322"/>
    </location>
</feature>
<dbReference type="RefSeq" id="WP_231334492.1">
    <property type="nucleotide sequence ID" value="NZ_CP059572.1"/>
</dbReference>
<organism evidence="2 3">
    <name type="scientific">Actinomadura graeca</name>
    <dbReference type="NCBI Taxonomy" id="2750812"/>
    <lineage>
        <taxon>Bacteria</taxon>
        <taxon>Bacillati</taxon>
        <taxon>Actinomycetota</taxon>
        <taxon>Actinomycetes</taxon>
        <taxon>Streptosporangiales</taxon>
        <taxon>Thermomonosporaceae</taxon>
        <taxon>Actinomadura</taxon>
    </lineage>
</organism>
<reference evidence="2" key="1">
    <citation type="submission" date="2020-07" db="EMBL/GenBank/DDBJ databases">
        <authorList>
            <person name="Tarantini F.S."/>
            <person name="Hong K.W."/>
            <person name="Chan K.G."/>
        </authorList>
    </citation>
    <scope>NUCLEOTIDE SEQUENCE</scope>
    <source>
        <strain evidence="2">32-07</strain>
    </source>
</reference>
<evidence type="ECO:0000256" key="1">
    <source>
        <dbReference type="SAM" id="MobiDB-lite"/>
    </source>
</evidence>
<gene>
    <name evidence="2" type="ORF">AGRA3207_002192</name>
</gene>
<dbReference type="Proteomes" id="UP001049518">
    <property type="component" value="Chromosome"/>
</dbReference>
<feature type="compositionally biased region" description="Basic and acidic residues" evidence="1">
    <location>
        <begin position="192"/>
        <end position="203"/>
    </location>
</feature>
<name>A0ABX8QRU0_9ACTN</name>
<sequence length="322" mass="35915">MAERESVTSDESAVDQTQATAPDSMRQWCTTTLPTLLNTEYGVPDTTAHQAGAAIWAQADAFAAADGRTRRTLCAPFVEEVFDHTPAELSRWEKAAVTVIVRNSPLEDLHYQGQLSTEAIQHITTLAAAAVTDLLGTPQPWRPLARLRWRLLAARYPRAWACLSCLADHLDSGGGWRYRPPRRAHRPALPGPRERYEAPEDVNRSGVVRNGMDPRYHQNMINLMRHAAAHQSSLEHFSALSRLSRSTPTMLRTLEFFLAHDTHLLTTNYLLTNGEVHIRQGKLVKPESWNPRQALDDPEGLSPTHAAFAARYRQATAPPSVP</sequence>
<feature type="region of interest" description="Disordered" evidence="1">
    <location>
        <begin position="1"/>
        <end position="23"/>
    </location>
</feature>
<feature type="region of interest" description="Disordered" evidence="1">
    <location>
        <begin position="182"/>
        <end position="211"/>
    </location>
</feature>
<accession>A0ABX8QRU0</accession>
<protein>
    <submittedName>
        <fullName evidence="2">Uncharacterized protein</fullName>
    </submittedName>
</protein>
<proteinExistence type="predicted"/>
<keyword evidence="3" id="KW-1185">Reference proteome</keyword>
<feature type="compositionally biased region" description="Low complexity" evidence="1">
    <location>
        <begin position="306"/>
        <end position="322"/>
    </location>
</feature>
<feature type="compositionally biased region" description="Polar residues" evidence="1">
    <location>
        <begin position="9"/>
        <end position="23"/>
    </location>
</feature>
<evidence type="ECO:0000313" key="2">
    <source>
        <dbReference type="EMBL" id="QXJ21348.1"/>
    </source>
</evidence>
<evidence type="ECO:0000313" key="3">
    <source>
        <dbReference type="Proteomes" id="UP001049518"/>
    </source>
</evidence>
<dbReference type="EMBL" id="CP059572">
    <property type="protein sequence ID" value="QXJ21348.1"/>
    <property type="molecule type" value="Genomic_DNA"/>
</dbReference>